<dbReference type="InterPro" id="IPR050263">
    <property type="entry name" value="Bact_Fimbrial_Adh_Pro"/>
</dbReference>
<keyword evidence="4" id="KW-0281">Fimbrium</keyword>
<name>A0A060GXR0_XYLFS</name>
<dbReference type="Pfam" id="PF16970">
    <property type="entry name" value="FimA"/>
    <property type="match status" value="1"/>
</dbReference>
<comment type="subcellular location">
    <subcellularLocation>
        <location evidence="1">Fimbrium</location>
    </subcellularLocation>
</comment>
<dbReference type="GO" id="GO:0009289">
    <property type="term" value="C:pilus"/>
    <property type="evidence" value="ECO:0007669"/>
    <property type="project" value="UniProtKB-SubCell"/>
</dbReference>
<dbReference type="HOGENOM" id="CLU_088965_2_4_6"/>
<protein>
    <submittedName>
        <fullName evidence="6">Ferrous iron transporter B</fullName>
    </submittedName>
</protein>
<dbReference type="InterPro" id="IPR008966">
    <property type="entry name" value="Adhesion_dom_sf"/>
</dbReference>
<dbReference type="GO" id="GO:0043709">
    <property type="term" value="P:cell adhesion involved in single-species biofilm formation"/>
    <property type="evidence" value="ECO:0007669"/>
    <property type="project" value="TreeGrafter"/>
</dbReference>
<dbReference type="EMBL" id="CP006696">
    <property type="protein sequence ID" value="AIC09249.1"/>
    <property type="molecule type" value="Genomic_DNA"/>
</dbReference>
<evidence type="ECO:0000256" key="1">
    <source>
        <dbReference type="ARBA" id="ARBA00004561"/>
    </source>
</evidence>
<sequence length="184" mass="18922">MKIMKTFALSSIASAAMLFCGTALAADGTITVNGRVTDRTCTINGGTPNFSITLPTVSFSSLKAAGNTAARTPFTIELTNCTAGSTVATYFEPGPAVDINTSKLINQAPTASAATNVQVQLLGSNGSVIPIKAVGTTGAQDNSQWVAVNASGAASMHYYTEYYATGVSTAGNVVTNIQYTIIYQ</sequence>
<evidence type="ECO:0000256" key="4">
    <source>
        <dbReference type="ARBA" id="ARBA00023263"/>
    </source>
</evidence>
<proteinExistence type="inferred from homology"/>
<feature type="signal peptide" evidence="5">
    <location>
        <begin position="1"/>
        <end position="25"/>
    </location>
</feature>
<dbReference type="SUPFAM" id="SSF49401">
    <property type="entry name" value="Bacterial adhesins"/>
    <property type="match status" value="1"/>
</dbReference>
<evidence type="ECO:0000313" key="6">
    <source>
        <dbReference type="EMBL" id="AIC09249.1"/>
    </source>
</evidence>
<evidence type="ECO:0000256" key="5">
    <source>
        <dbReference type="SAM" id="SignalP"/>
    </source>
</evidence>
<evidence type="ECO:0000256" key="2">
    <source>
        <dbReference type="ARBA" id="ARBA00006671"/>
    </source>
</evidence>
<evidence type="ECO:0000256" key="3">
    <source>
        <dbReference type="ARBA" id="ARBA00022729"/>
    </source>
</evidence>
<dbReference type="Gene3D" id="2.60.40.1090">
    <property type="entry name" value="Fimbrial-type adhesion domain"/>
    <property type="match status" value="1"/>
</dbReference>
<dbReference type="InterPro" id="IPR039458">
    <property type="entry name" value="FimA-like"/>
</dbReference>
<feature type="chain" id="PRO_5001582918" evidence="5">
    <location>
        <begin position="26"/>
        <end position="184"/>
    </location>
</feature>
<dbReference type="PANTHER" id="PTHR33420">
    <property type="entry name" value="FIMBRIAL SUBUNIT ELFA-RELATED"/>
    <property type="match status" value="1"/>
</dbReference>
<reference evidence="6 7" key="1">
    <citation type="submission" date="2013-08" db="EMBL/GenBank/DDBJ databases">
        <authorList>
            <person name="Stouthamer R."/>
            <person name="Nunney L."/>
        </authorList>
    </citation>
    <scope>NUCLEOTIDE SEQUENCE [LARGE SCALE GENOMIC DNA]</scope>
    <source>
        <strain evidence="7">ann-1</strain>
    </source>
</reference>
<dbReference type="PANTHER" id="PTHR33420:SF3">
    <property type="entry name" value="FIMBRIAL SUBUNIT ELFA"/>
    <property type="match status" value="1"/>
</dbReference>
<dbReference type="InterPro" id="IPR036937">
    <property type="entry name" value="Adhesion_dom_fimbrial_sf"/>
</dbReference>
<organism evidence="6 7">
    <name type="scientific">Xylella fastidiosa subsp. sandyi Ann-1</name>
    <dbReference type="NCBI Taxonomy" id="155920"/>
    <lineage>
        <taxon>Bacteria</taxon>
        <taxon>Pseudomonadati</taxon>
        <taxon>Pseudomonadota</taxon>
        <taxon>Gammaproteobacteria</taxon>
        <taxon>Lysobacterales</taxon>
        <taxon>Lysobacteraceae</taxon>
        <taxon>Xylella</taxon>
    </lineage>
</organism>
<keyword evidence="3 5" id="KW-0732">Signal</keyword>
<dbReference type="KEGG" id="xfs:D934_01260"/>
<accession>A0A060GXR0</accession>
<dbReference type="AlphaFoldDB" id="A0A060GXR0"/>
<gene>
    <name evidence="6" type="ORF">D934_01260</name>
</gene>
<evidence type="ECO:0000313" key="7">
    <source>
        <dbReference type="Proteomes" id="UP000027215"/>
    </source>
</evidence>
<dbReference type="PATRIC" id="fig|155920.8.peg.300"/>
<dbReference type="RefSeq" id="WP_038273493.1">
    <property type="nucleotide sequence ID" value="NZ_CP006696.1"/>
</dbReference>
<dbReference type="Proteomes" id="UP000027215">
    <property type="component" value="Chromosome"/>
</dbReference>
<comment type="similarity">
    <text evidence="2">Belongs to the fimbrial protein family.</text>
</comment>